<proteinExistence type="predicted"/>
<name>A0A3E3E3R6_9FIRM</name>
<reference evidence="2 3" key="1">
    <citation type="submission" date="2018-08" db="EMBL/GenBank/DDBJ databases">
        <title>A genome reference for cultivated species of the human gut microbiota.</title>
        <authorList>
            <person name="Zou Y."/>
            <person name="Xue W."/>
            <person name="Luo G."/>
        </authorList>
    </citation>
    <scope>NUCLEOTIDE SEQUENCE [LARGE SCALE GENOMIC DNA]</scope>
    <source>
        <strain evidence="2 3">TF08-11</strain>
    </source>
</reference>
<accession>A0A3E3E3R6</accession>
<feature type="transmembrane region" description="Helical" evidence="1">
    <location>
        <begin position="28"/>
        <end position="47"/>
    </location>
</feature>
<dbReference type="AlphaFoldDB" id="A0A3E3E3R6"/>
<keyword evidence="1" id="KW-0812">Transmembrane</keyword>
<protein>
    <submittedName>
        <fullName evidence="2">Uncharacterized protein</fullName>
    </submittedName>
</protein>
<evidence type="ECO:0000256" key="1">
    <source>
        <dbReference type="SAM" id="Phobius"/>
    </source>
</evidence>
<keyword evidence="1" id="KW-1133">Transmembrane helix</keyword>
<dbReference type="EMBL" id="QUSK01000019">
    <property type="protein sequence ID" value="RGD75885.1"/>
    <property type="molecule type" value="Genomic_DNA"/>
</dbReference>
<keyword evidence="1" id="KW-0472">Membrane</keyword>
<feature type="transmembrane region" description="Helical" evidence="1">
    <location>
        <begin position="6"/>
        <end position="21"/>
    </location>
</feature>
<feature type="transmembrane region" description="Helical" evidence="1">
    <location>
        <begin position="67"/>
        <end position="93"/>
    </location>
</feature>
<gene>
    <name evidence="2" type="ORF">DXC78_08680</name>
</gene>
<evidence type="ECO:0000313" key="2">
    <source>
        <dbReference type="EMBL" id="RGD75885.1"/>
    </source>
</evidence>
<dbReference type="Proteomes" id="UP000260721">
    <property type="component" value="Unassembled WGS sequence"/>
</dbReference>
<comment type="caution">
    <text evidence="2">The sequence shown here is derived from an EMBL/GenBank/DDBJ whole genome shotgun (WGS) entry which is preliminary data.</text>
</comment>
<evidence type="ECO:0000313" key="3">
    <source>
        <dbReference type="Proteomes" id="UP000260721"/>
    </source>
</evidence>
<organism evidence="2 3">
    <name type="scientific">Faecalicoccus pleomorphus</name>
    <dbReference type="NCBI Taxonomy" id="1323"/>
    <lineage>
        <taxon>Bacteria</taxon>
        <taxon>Bacillati</taxon>
        <taxon>Bacillota</taxon>
        <taxon>Erysipelotrichia</taxon>
        <taxon>Erysipelotrichales</taxon>
        <taxon>Erysipelotrichaceae</taxon>
        <taxon>Faecalicoccus</taxon>
    </lineage>
</organism>
<sequence length="99" mass="11835">MVYSTGDFFVSLLFSIVIFFKRNKLTGFLQFILSIVSPIWAFLFSLQRDYLCPGLEKNEFYYMFKQVIHLNLEAIFIVLLYILLFALFLYNILVLKRNK</sequence>